<evidence type="ECO:0000256" key="1">
    <source>
        <dbReference type="ARBA" id="ARBA00022801"/>
    </source>
</evidence>
<feature type="active site" description="Proton acceptor" evidence="2">
    <location>
        <position position="129"/>
    </location>
</feature>
<evidence type="ECO:0000313" key="3">
    <source>
        <dbReference type="EMBL" id="GGC94201.1"/>
    </source>
</evidence>
<gene>
    <name evidence="3" type="ORF">GCM10007216_26170</name>
</gene>
<proteinExistence type="inferred from homology"/>
<organism evidence="3 4">
    <name type="scientific">Thalassobacillus devorans</name>
    <dbReference type="NCBI Taxonomy" id="279813"/>
    <lineage>
        <taxon>Bacteria</taxon>
        <taxon>Bacillati</taxon>
        <taxon>Bacillota</taxon>
        <taxon>Bacilli</taxon>
        <taxon>Bacillales</taxon>
        <taxon>Bacillaceae</taxon>
        <taxon>Thalassobacillus</taxon>
    </lineage>
</organism>
<feature type="active site" description="Proton donor" evidence="2">
    <location>
        <position position="44"/>
    </location>
</feature>
<evidence type="ECO:0000256" key="2">
    <source>
        <dbReference type="HAMAP-Rule" id="MF_01940"/>
    </source>
</evidence>
<dbReference type="InterPro" id="IPR009097">
    <property type="entry name" value="Cyclic_Pdiesterase"/>
</dbReference>
<comment type="caution">
    <text evidence="3">The sequence shown here is derived from an EMBL/GenBank/DDBJ whole genome shotgun (WGS) entry which is preliminary data.</text>
</comment>
<dbReference type="Pfam" id="PF13563">
    <property type="entry name" value="2_5_RNA_ligase2"/>
    <property type="match status" value="1"/>
</dbReference>
<feature type="short sequence motif" description="HXTX 1" evidence="2">
    <location>
        <begin position="44"/>
        <end position="47"/>
    </location>
</feature>
<comment type="similarity">
    <text evidence="2">Belongs to the 2H phosphoesterase superfamily. ThpR family.</text>
</comment>
<dbReference type="PANTHER" id="PTHR35561">
    <property type="entry name" value="RNA 2',3'-CYCLIC PHOSPHODIESTERASE"/>
    <property type="match status" value="1"/>
</dbReference>
<dbReference type="HAMAP" id="MF_01940">
    <property type="entry name" value="RNA_CPDase"/>
    <property type="match status" value="1"/>
</dbReference>
<name>A0ABQ1PBX2_9BACI</name>
<evidence type="ECO:0000313" key="4">
    <source>
        <dbReference type="Proteomes" id="UP000619534"/>
    </source>
</evidence>
<dbReference type="EC" id="3.1.4.58" evidence="2"/>
<dbReference type="Gene3D" id="3.90.1140.10">
    <property type="entry name" value="Cyclic phosphodiesterase"/>
    <property type="match status" value="1"/>
</dbReference>
<reference evidence="4" key="1">
    <citation type="journal article" date="2019" name="Int. J. Syst. Evol. Microbiol.">
        <title>The Global Catalogue of Microorganisms (GCM) 10K type strain sequencing project: providing services to taxonomists for standard genome sequencing and annotation.</title>
        <authorList>
            <consortium name="The Broad Institute Genomics Platform"/>
            <consortium name="The Broad Institute Genome Sequencing Center for Infectious Disease"/>
            <person name="Wu L."/>
            <person name="Ma J."/>
        </authorList>
    </citation>
    <scope>NUCLEOTIDE SEQUENCE [LARGE SCALE GENOMIC DNA]</scope>
    <source>
        <strain evidence="4">CCM 7282</strain>
    </source>
</reference>
<dbReference type="Proteomes" id="UP000619534">
    <property type="component" value="Unassembled WGS sequence"/>
</dbReference>
<protein>
    <recommendedName>
        <fullName evidence="2">RNA 2',3'-cyclic phosphodiesterase</fullName>
        <shortName evidence="2">RNA 2',3'-CPDase</shortName>
        <ecNumber evidence="2">3.1.4.58</ecNumber>
    </recommendedName>
</protein>
<comment type="function">
    <text evidence="2">Hydrolyzes RNA 2',3'-cyclic phosphodiester to an RNA 2'-phosphomonoester.</text>
</comment>
<feature type="short sequence motif" description="HXTX 2" evidence="2">
    <location>
        <begin position="129"/>
        <end position="132"/>
    </location>
</feature>
<dbReference type="RefSeq" id="WP_181949543.1">
    <property type="nucleotide sequence ID" value="NZ_CTEA01000005.1"/>
</dbReference>
<keyword evidence="1 2" id="KW-0378">Hydrolase</keyword>
<sequence length="185" mass="21837">MGGYPHYFVGIPISEEIRQVLTEWQKDLGSSVSYKTWTHRNDFHITLKFLGAVADDKIEEVKKRLHDSKYPEYFAVKAADLSFFGHKQRPRVLFMGVENHPSLQKVKEMVEQALKQAGFPKENRPYRPHITLAKKWDQKQDKPFSIEQLEKYKRAITFTIDRFHLYRIHPGEFPKYEVIDTVELG</sequence>
<dbReference type="SUPFAM" id="SSF55144">
    <property type="entry name" value="LigT-like"/>
    <property type="match status" value="1"/>
</dbReference>
<dbReference type="NCBIfam" id="TIGR02258">
    <property type="entry name" value="2_5_ligase"/>
    <property type="match status" value="1"/>
</dbReference>
<dbReference type="EMBL" id="BMCJ01000004">
    <property type="protein sequence ID" value="GGC94201.1"/>
    <property type="molecule type" value="Genomic_DNA"/>
</dbReference>
<comment type="catalytic activity">
    <reaction evidence="2">
        <text>a 3'-end 2',3'-cyclophospho-ribonucleotide-RNA + H2O = a 3'-end 2'-phospho-ribonucleotide-RNA + H(+)</text>
        <dbReference type="Rhea" id="RHEA:11828"/>
        <dbReference type="Rhea" id="RHEA-COMP:10464"/>
        <dbReference type="Rhea" id="RHEA-COMP:17353"/>
        <dbReference type="ChEBI" id="CHEBI:15377"/>
        <dbReference type="ChEBI" id="CHEBI:15378"/>
        <dbReference type="ChEBI" id="CHEBI:83064"/>
        <dbReference type="ChEBI" id="CHEBI:173113"/>
        <dbReference type="EC" id="3.1.4.58"/>
    </reaction>
</comment>
<keyword evidence="4" id="KW-1185">Reference proteome</keyword>
<dbReference type="InterPro" id="IPR004175">
    <property type="entry name" value="RNA_CPDase"/>
</dbReference>
<accession>A0ABQ1PBX2</accession>
<dbReference type="PANTHER" id="PTHR35561:SF1">
    <property type="entry name" value="RNA 2',3'-CYCLIC PHOSPHODIESTERASE"/>
    <property type="match status" value="1"/>
</dbReference>